<evidence type="ECO:0000256" key="1">
    <source>
        <dbReference type="SAM" id="Coils"/>
    </source>
</evidence>
<dbReference type="Proteomes" id="UP000636479">
    <property type="component" value="Unassembled WGS sequence"/>
</dbReference>
<gene>
    <name evidence="3" type="ORF">MIND_00694500</name>
</gene>
<organism evidence="3 4">
    <name type="scientific">Mycena indigotica</name>
    <dbReference type="NCBI Taxonomy" id="2126181"/>
    <lineage>
        <taxon>Eukaryota</taxon>
        <taxon>Fungi</taxon>
        <taxon>Dikarya</taxon>
        <taxon>Basidiomycota</taxon>
        <taxon>Agaricomycotina</taxon>
        <taxon>Agaricomycetes</taxon>
        <taxon>Agaricomycetidae</taxon>
        <taxon>Agaricales</taxon>
        <taxon>Marasmiineae</taxon>
        <taxon>Mycenaceae</taxon>
        <taxon>Mycena</taxon>
    </lineage>
</organism>
<protein>
    <recommendedName>
        <fullName evidence="5">Translation initiation factor 3 N-terminal domain-containing protein</fullName>
    </recommendedName>
</protein>
<proteinExistence type="predicted"/>
<evidence type="ECO:0008006" key="5">
    <source>
        <dbReference type="Google" id="ProtNLM"/>
    </source>
</evidence>
<dbReference type="GO" id="GO:0006413">
    <property type="term" value="P:translational initiation"/>
    <property type="evidence" value="ECO:0007669"/>
    <property type="project" value="InterPro"/>
</dbReference>
<dbReference type="Gene3D" id="3.30.110.10">
    <property type="entry name" value="Translation initiation factor 3 (IF-3), C-terminal domain"/>
    <property type="match status" value="1"/>
</dbReference>
<feature type="coiled-coil region" evidence="1">
    <location>
        <begin position="71"/>
        <end position="130"/>
    </location>
</feature>
<reference evidence="3" key="1">
    <citation type="submission" date="2020-05" db="EMBL/GenBank/DDBJ databases">
        <title>Mycena genomes resolve the evolution of fungal bioluminescence.</title>
        <authorList>
            <person name="Tsai I.J."/>
        </authorList>
    </citation>
    <scope>NUCLEOTIDE SEQUENCE</scope>
    <source>
        <strain evidence="3">171206Taipei</strain>
    </source>
</reference>
<dbReference type="EMBL" id="JACAZF010000006">
    <property type="protein sequence ID" value="KAF7301295.1"/>
    <property type="molecule type" value="Genomic_DNA"/>
</dbReference>
<accession>A0A8H6SKB0</accession>
<dbReference type="GeneID" id="59346167"/>
<dbReference type="SUPFAM" id="SSF55200">
    <property type="entry name" value="Translation initiation factor IF3, C-terminal domain"/>
    <property type="match status" value="1"/>
</dbReference>
<evidence type="ECO:0000313" key="4">
    <source>
        <dbReference type="Proteomes" id="UP000636479"/>
    </source>
</evidence>
<dbReference type="AlphaFoldDB" id="A0A8H6SKB0"/>
<name>A0A8H6SKB0_9AGAR</name>
<sequence>MPTSRSQTRSSAMNTFSSFRFAANAVLRPSYILLHVRHKSAKPLGRLRNHEIKYNAVLRKDKEGNLAPTTMQALLKEIDLTQERIELVAEKPSPIVVVVNIKQDMLRVKRVKEKQRVANKKDQAKELQLTWTSEESDMEHKLNRLRQHLETGARMDVVFSTKPKTVAPPVKIQQQKVADVIERLAEVSTQWRPVEWRKNLAIISLRGSKLVSQPTPTSLDLDPPPETDSTTAEPVVAPPTNRHVPIRPRNFQDLSKWGYQKPPTMNPMAAKRAEKKYPKGGRP</sequence>
<feature type="region of interest" description="Disordered" evidence="2">
    <location>
        <begin position="211"/>
        <end position="283"/>
    </location>
</feature>
<keyword evidence="4" id="KW-1185">Reference proteome</keyword>
<dbReference type="RefSeq" id="XP_037219295.1">
    <property type="nucleotide sequence ID" value="XM_037363651.1"/>
</dbReference>
<comment type="caution">
    <text evidence="3">The sequence shown here is derived from an EMBL/GenBank/DDBJ whole genome shotgun (WGS) entry which is preliminary data.</text>
</comment>
<dbReference type="OrthoDB" id="21573at2759"/>
<feature type="compositionally biased region" description="Low complexity" evidence="2">
    <location>
        <begin position="214"/>
        <end position="231"/>
    </location>
</feature>
<keyword evidence="1" id="KW-0175">Coiled coil</keyword>
<dbReference type="InterPro" id="IPR036788">
    <property type="entry name" value="T_IF-3_C_sf"/>
</dbReference>
<evidence type="ECO:0000313" key="3">
    <source>
        <dbReference type="EMBL" id="KAF7301295.1"/>
    </source>
</evidence>
<evidence type="ECO:0000256" key="2">
    <source>
        <dbReference type="SAM" id="MobiDB-lite"/>
    </source>
</evidence>